<proteinExistence type="predicted"/>
<dbReference type="Gramene" id="Os11t0475500-01">
    <property type="protein sequence ID" value="Os11t0475500-01"/>
    <property type="gene ID" value="Os11g0475500"/>
</dbReference>
<keyword evidence="2" id="KW-0732">Signal</keyword>
<keyword evidence="4" id="KW-1185">Reference proteome</keyword>
<feature type="non-terminal residue" evidence="3">
    <location>
        <position position="1"/>
    </location>
</feature>
<evidence type="ECO:0000313" key="4">
    <source>
        <dbReference type="Proteomes" id="UP000059680"/>
    </source>
</evidence>
<accession>A0A0P0Y2D4</accession>
<evidence type="ECO:0000256" key="1">
    <source>
        <dbReference type="SAM" id="MobiDB-lite"/>
    </source>
</evidence>
<feature type="region of interest" description="Disordered" evidence="1">
    <location>
        <begin position="73"/>
        <end position="125"/>
    </location>
</feature>
<reference evidence="3 4" key="3">
    <citation type="journal article" date="2013" name="Rice">
        <title>Improvement of the Oryza sativa Nipponbare reference genome using next generation sequence and optical map data.</title>
        <authorList>
            <person name="Kawahara Y."/>
            <person name="de la Bastide M."/>
            <person name="Hamilton J.P."/>
            <person name="Kanamori H."/>
            <person name="McCombie W.R."/>
            <person name="Ouyang S."/>
            <person name="Schwartz D.C."/>
            <person name="Tanaka T."/>
            <person name="Wu J."/>
            <person name="Zhou S."/>
            <person name="Childs K.L."/>
            <person name="Davidson R.M."/>
            <person name="Lin H."/>
            <person name="Quesada-Ocampo L."/>
            <person name="Vaillancourt B."/>
            <person name="Sakai H."/>
            <person name="Lee S.S."/>
            <person name="Kim J."/>
            <person name="Numa H."/>
            <person name="Itoh T."/>
            <person name="Buell C.R."/>
            <person name="Matsumoto T."/>
        </authorList>
    </citation>
    <scope>NUCLEOTIDE SEQUENCE [LARGE SCALE GENOMIC DNA]</scope>
    <source>
        <strain evidence="4">cv. Nipponbare</strain>
    </source>
</reference>
<dbReference type="InParanoid" id="A0A0P0Y2D4"/>
<feature type="signal peptide" evidence="2">
    <location>
        <begin position="1"/>
        <end position="34"/>
    </location>
</feature>
<dbReference type="PaxDb" id="39947-A0A0P0Y2D4"/>
<dbReference type="Proteomes" id="UP000059680">
    <property type="component" value="Chromosome 11"/>
</dbReference>
<name>A0A0P0Y2D4_ORYSJ</name>
<dbReference type="AlphaFoldDB" id="A0A0P0Y2D4"/>
<reference evidence="3 4" key="2">
    <citation type="journal article" date="2013" name="Plant Cell Physiol.">
        <title>Rice Annotation Project Database (RAP-DB): an integrative and interactive database for rice genomics.</title>
        <authorList>
            <person name="Sakai H."/>
            <person name="Lee S.S."/>
            <person name="Tanaka T."/>
            <person name="Numa H."/>
            <person name="Kim J."/>
            <person name="Kawahara Y."/>
            <person name="Wakimoto H."/>
            <person name="Yang C.C."/>
            <person name="Iwamoto M."/>
            <person name="Abe T."/>
            <person name="Yamada Y."/>
            <person name="Muto A."/>
            <person name="Inokuchi H."/>
            <person name="Ikemura T."/>
            <person name="Matsumoto T."/>
            <person name="Sasaki T."/>
            <person name="Itoh T."/>
        </authorList>
    </citation>
    <scope>NUCLEOTIDE SEQUENCE [LARGE SCALE GENOMIC DNA]</scope>
    <source>
        <strain evidence="4">cv. Nipponbare</strain>
    </source>
</reference>
<evidence type="ECO:0000256" key="2">
    <source>
        <dbReference type="SAM" id="SignalP"/>
    </source>
</evidence>
<dbReference type="EMBL" id="AP014967">
    <property type="protein sequence ID" value="BAT14014.1"/>
    <property type="molecule type" value="Genomic_DNA"/>
</dbReference>
<sequence length="125" mass="13319">WRRKASIGSRAVTRSPFASLLLPPLSLLPSLSTATSLPSLSTAVWGKRAVARGRRCGSGVAYGAAEVLDSKRAAPELRTGNYDDDNHERGGDDDDNDATGRERGSAIDYPQEHGSGGGEAPRRWI</sequence>
<feature type="chain" id="PRO_5006057357" evidence="2">
    <location>
        <begin position="35"/>
        <end position="125"/>
    </location>
</feature>
<gene>
    <name evidence="3" type="ordered locus">Os11g0475500</name>
    <name evidence="3" type="ORF">OSNPB_110475500</name>
</gene>
<protein>
    <submittedName>
        <fullName evidence="3">Os11g0475500 protein</fullName>
    </submittedName>
</protein>
<reference evidence="4" key="1">
    <citation type="journal article" date="2005" name="Nature">
        <title>The map-based sequence of the rice genome.</title>
        <authorList>
            <consortium name="International rice genome sequencing project (IRGSP)"/>
            <person name="Matsumoto T."/>
            <person name="Wu J."/>
            <person name="Kanamori H."/>
            <person name="Katayose Y."/>
            <person name="Fujisawa M."/>
            <person name="Namiki N."/>
            <person name="Mizuno H."/>
            <person name="Yamamoto K."/>
            <person name="Antonio B.A."/>
            <person name="Baba T."/>
            <person name="Sakata K."/>
            <person name="Nagamura Y."/>
            <person name="Aoki H."/>
            <person name="Arikawa K."/>
            <person name="Arita K."/>
            <person name="Bito T."/>
            <person name="Chiden Y."/>
            <person name="Fujitsuka N."/>
            <person name="Fukunaka R."/>
            <person name="Hamada M."/>
            <person name="Harada C."/>
            <person name="Hayashi A."/>
            <person name="Hijishita S."/>
            <person name="Honda M."/>
            <person name="Hosokawa S."/>
            <person name="Ichikawa Y."/>
            <person name="Idonuma A."/>
            <person name="Iijima M."/>
            <person name="Ikeda M."/>
            <person name="Ikeno M."/>
            <person name="Ito K."/>
            <person name="Ito S."/>
            <person name="Ito T."/>
            <person name="Ito Y."/>
            <person name="Ito Y."/>
            <person name="Iwabuchi A."/>
            <person name="Kamiya K."/>
            <person name="Karasawa W."/>
            <person name="Kurita K."/>
            <person name="Katagiri S."/>
            <person name="Kikuta A."/>
            <person name="Kobayashi H."/>
            <person name="Kobayashi N."/>
            <person name="Machita K."/>
            <person name="Maehara T."/>
            <person name="Masukawa M."/>
            <person name="Mizubayashi T."/>
            <person name="Mukai Y."/>
            <person name="Nagasaki H."/>
            <person name="Nagata Y."/>
            <person name="Naito S."/>
            <person name="Nakashima M."/>
            <person name="Nakama Y."/>
            <person name="Nakamichi Y."/>
            <person name="Nakamura M."/>
            <person name="Meguro A."/>
            <person name="Negishi M."/>
            <person name="Ohta I."/>
            <person name="Ohta T."/>
            <person name="Okamoto M."/>
            <person name="Ono N."/>
            <person name="Saji S."/>
            <person name="Sakaguchi M."/>
            <person name="Sakai K."/>
            <person name="Shibata M."/>
            <person name="Shimokawa T."/>
            <person name="Song J."/>
            <person name="Takazaki Y."/>
            <person name="Terasawa K."/>
            <person name="Tsugane M."/>
            <person name="Tsuji K."/>
            <person name="Ueda S."/>
            <person name="Waki K."/>
            <person name="Yamagata H."/>
            <person name="Yamamoto M."/>
            <person name="Yamamoto S."/>
            <person name="Yamane H."/>
            <person name="Yoshiki S."/>
            <person name="Yoshihara R."/>
            <person name="Yukawa K."/>
            <person name="Zhong H."/>
            <person name="Yano M."/>
            <person name="Yuan Q."/>
            <person name="Ouyang S."/>
            <person name="Liu J."/>
            <person name="Jones K.M."/>
            <person name="Gansberger K."/>
            <person name="Moffat K."/>
            <person name="Hill J."/>
            <person name="Bera J."/>
            <person name="Fadrosh D."/>
            <person name="Jin S."/>
            <person name="Johri S."/>
            <person name="Kim M."/>
            <person name="Overton L."/>
            <person name="Reardon M."/>
            <person name="Tsitrin T."/>
            <person name="Vuong H."/>
            <person name="Weaver B."/>
            <person name="Ciecko A."/>
            <person name="Tallon L."/>
            <person name="Jackson J."/>
            <person name="Pai G."/>
            <person name="Aken S.V."/>
            <person name="Utterback T."/>
            <person name="Reidmuller S."/>
            <person name="Feldblyum T."/>
            <person name="Hsiao J."/>
            <person name="Zismann V."/>
            <person name="Iobst S."/>
            <person name="de Vazeille A.R."/>
            <person name="Buell C.R."/>
            <person name="Ying K."/>
            <person name="Li Y."/>
            <person name="Lu T."/>
            <person name="Huang Y."/>
            <person name="Zhao Q."/>
            <person name="Feng Q."/>
            <person name="Zhang L."/>
            <person name="Zhu J."/>
            <person name="Weng Q."/>
            <person name="Mu J."/>
            <person name="Lu Y."/>
            <person name="Fan D."/>
            <person name="Liu Y."/>
            <person name="Guan J."/>
            <person name="Zhang Y."/>
            <person name="Yu S."/>
            <person name="Liu X."/>
            <person name="Zhang Y."/>
            <person name="Hong G."/>
            <person name="Han B."/>
            <person name="Choisne N."/>
            <person name="Demange N."/>
            <person name="Orjeda G."/>
            <person name="Samain S."/>
            <person name="Cattolico L."/>
            <person name="Pelletier E."/>
            <person name="Couloux A."/>
            <person name="Segurens B."/>
            <person name="Wincker P."/>
            <person name="D'Hont A."/>
            <person name="Scarpelli C."/>
            <person name="Weissenbach J."/>
            <person name="Salanoubat M."/>
            <person name="Quetier F."/>
            <person name="Yu Y."/>
            <person name="Kim H.R."/>
            <person name="Rambo T."/>
            <person name="Currie J."/>
            <person name="Collura K."/>
            <person name="Luo M."/>
            <person name="Yang T."/>
            <person name="Ammiraju J.S.S."/>
            <person name="Engler F."/>
            <person name="Soderlund C."/>
            <person name="Wing R.A."/>
            <person name="Palmer L.E."/>
            <person name="de la Bastide M."/>
            <person name="Spiegel L."/>
            <person name="Nascimento L."/>
            <person name="Zutavern T."/>
            <person name="O'Shaughnessy A."/>
            <person name="Dike S."/>
            <person name="Dedhia N."/>
            <person name="Preston R."/>
            <person name="Balija V."/>
            <person name="McCombie W.R."/>
            <person name="Chow T."/>
            <person name="Chen H."/>
            <person name="Chung M."/>
            <person name="Chen C."/>
            <person name="Shaw J."/>
            <person name="Wu H."/>
            <person name="Hsiao K."/>
            <person name="Chao Y."/>
            <person name="Chu M."/>
            <person name="Cheng C."/>
            <person name="Hour A."/>
            <person name="Lee P."/>
            <person name="Lin S."/>
            <person name="Lin Y."/>
            <person name="Liou J."/>
            <person name="Liu S."/>
            <person name="Hsing Y."/>
            <person name="Raghuvanshi S."/>
            <person name="Mohanty A."/>
            <person name="Bharti A.K."/>
            <person name="Gaur A."/>
            <person name="Gupta V."/>
            <person name="Kumar D."/>
            <person name="Ravi V."/>
            <person name="Vij S."/>
            <person name="Kapur A."/>
            <person name="Khurana P."/>
            <person name="Khurana P."/>
            <person name="Khurana J.P."/>
            <person name="Tyagi A.K."/>
            <person name="Gaikwad K."/>
            <person name="Singh A."/>
            <person name="Dalal V."/>
            <person name="Srivastava S."/>
            <person name="Dixit A."/>
            <person name="Pal A.K."/>
            <person name="Ghazi I.A."/>
            <person name="Yadav M."/>
            <person name="Pandit A."/>
            <person name="Bhargava A."/>
            <person name="Sureshbabu K."/>
            <person name="Batra K."/>
            <person name="Sharma T.R."/>
            <person name="Mohapatra T."/>
            <person name="Singh N.K."/>
            <person name="Messing J."/>
            <person name="Nelson A.B."/>
            <person name="Fuks G."/>
            <person name="Kavchok S."/>
            <person name="Keizer G."/>
            <person name="Linton E."/>
            <person name="Llaca V."/>
            <person name="Song R."/>
            <person name="Tanyolac B."/>
            <person name="Young S."/>
            <person name="Ho-Il K."/>
            <person name="Hahn J.H."/>
            <person name="Sangsakoo G."/>
            <person name="Vanavichit A."/>
            <person name="de Mattos Luiz.A.T."/>
            <person name="Zimmer P.D."/>
            <person name="Malone G."/>
            <person name="Dellagostin O."/>
            <person name="de Oliveira A.C."/>
            <person name="Bevan M."/>
            <person name="Bancroft I."/>
            <person name="Minx P."/>
            <person name="Cordum H."/>
            <person name="Wilson R."/>
            <person name="Cheng Z."/>
            <person name="Jin W."/>
            <person name="Jiang J."/>
            <person name="Leong S.A."/>
            <person name="Iwama H."/>
            <person name="Gojobori T."/>
            <person name="Itoh T."/>
            <person name="Niimura Y."/>
            <person name="Fujii Y."/>
            <person name="Habara T."/>
            <person name="Sakai H."/>
            <person name="Sato Y."/>
            <person name="Wilson G."/>
            <person name="Kumar K."/>
            <person name="McCouch S."/>
            <person name="Juretic N."/>
            <person name="Hoen D."/>
            <person name="Wright S."/>
            <person name="Bruskiewich R."/>
            <person name="Bureau T."/>
            <person name="Miyao A."/>
            <person name="Hirochika H."/>
            <person name="Nishikawa T."/>
            <person name="Kadowaki K."/>
            <person name="Sugiura M."/>
            <person name="Burr B."/>
            <person name="Sasaki T."/>
        </authorList>
    </citation>
    <scope>NUCLEOTIDE SEQUENCE [LARGE SCALE GENOMIC DNA]</scope>
    <source>
        <strain evidence="4">cv. Nipponbare</strain>
    </source>
</reference>
<evidence type="ECO:0000313" key="3">
    <source>
        <dbReference type="EMBL" id="BAT14014.1"/>
    </source>
</evidence>
<organism evidence="3 4">
    <name type="scientific">Oryza sativa subsp. japonica</name>
    <name type="common">Rice</name>
    <dbReference type="NCBI Taxonomy" id="39947"/>
    <lineage>
        <taxon>Eukaryota</taxon>
        <taxon>Viridiplantae</taxon>
        <taxon>Streptophyta</taxon>
        <taxon>Embryophyta</taxon>
        <taxon>Tracheophyta</taxon>
        <taxon>Spermatophyta</taxon>
        <taxon>Magnoliopsida</taxon>
        <taxon>Liliopsida</taxon>
        <taxon>Poales</taxon>
        <taxon>Poaceae</taxon>
        <taxon>BOP clade</taxon>
        <taxon>Oryzoideae</taxon>
        <taxon>Oryzeae</taxon>
        <taxon>Oryzinae</taxon>
        <taxon>Oryza</taxon>
        <taxon>Oryza sativa</taxon>
    </lineage>
</organism>